<evidence type="ECO:0000256" key="4">
    <source>
        <dbReference type="ARBA" id="ARBA00022759"/>
    </source>
</evidence>
<protein>
    <recommendedName>
        <fullName evidence="9">Reverse transcriptase domain-containing protein</fullName>
    </recommendedName>
</protein>
<evidence type="ECO:0000313" key="7">
    <source>
        <dbReference type="EMBL" id="RMC04229.1"/>
    </source>
</evidence>
<proteinExistence type="predicted"/>
<evidence type="ECO:0000256" key="5">
    <source>
        <dbReference type="ARBA" id="ARBA00022801"/>
    </source>
</evidence>
<dbReference type="PANTHER" id="PTHR41694:SF3">
    <property type="entry name" value="RNA-DIRECTED DNA POLYMERASE-RELATED"/>
    <property type="match status" value="1"/>
</dbReference>
<keyword evidence="4" id="KW-0255">Endonuclease</keyword>
<dbReference type="OrthoDB" id="9205920at2759"/>
<dbReference type="GO" id="GO:0003964">
    <property type="term" value="F:RNA-directed DNA polymerase activity"/>
    <property type="evidence" value="ECO:0007669"/>
    <property type="project" value="UniProtKB-KW"/>
</dbReference>
<evidence type="ECO:0000256" key="3">
    <source>
        <dbReference type="ARBA" id="ARBA00022722"/>
    </source>
</evidence>
<evidence type="ECO:0000256" key="6">
    <source>
        <dbReference type="ARBA" id="ARBA00022918"/>
    </source>
</evidence>
<keyword evidence="6" id="KW-0695">RNA-directed DNA polymerase</keyword>
<dbReference type="STRING" id="333673.A0A3M0JTU2"/>
<evidence type="ECO:0000256" key="2">
    <source>
        <dbReference type="ARBA" id="ARBA00022695"/>
    </source>
</evidence>
<keyword evidence="5" id="KW-0378">Hydrolase</keyword>
<dbReference type="Gene3D" id="3.10.10.10">
    <property type="entry name" value="HIV Type 1 Reverse Transcriptase, subunit A, domain 1"/>
    <property type="match status" value="1"/>
</dbReference>
<evidence type="ECO:0000256" key="1">
    <source>
        <dbReference type="ARBA" id="ARBA00022679"/>
    </source>
</evidence>
<dbReference type="GO" id="GO:0016787">
    <property type="term" value="F:hydrolase activity"/>
    <property type="evidence" value="ECO:0007669"/>
    <property type="project" value="UniProtKB-KW"/>
</dbReference>
<dbReference type="InterPro" id="IPR043502">
    <property type="entry name" value="DNA/RNA_pol_sf"/>
</dbReference>
<keyword evidence="3" id="KW-0540">Nuclease</keyword>
<keyword evidence="2" id="KW-0548">Nucleotidyltransferase</keyword>
<name>A0A3M0JTU2_HIRRU</name>
<dbReference type="GO" id="GO:0035613">
    <property type="term" value="F:RNA stem-loop binding"/>
    <property type="evidence" value="ECO:0007669"/>
    <property type="project" value="TreeGrafter"/>
</dbReference>
<evidence type="ECO:0000313" key="8">
    <source>
        <dbReference type="Proteomes" id="UP000269221"/>
    </source>
</evidence>
<dbReference type="PANTHER" id="PTHR41694">
    <property type="entry name" value="ENDOGENOUS RETROVIRUS GROUP K MEMBER POL PROTEIN"/>
    <property type="match status" value="1"/>
</dbReference>
<dbReference type="Proteomes" id="UP000269221">
    <property type="component" value="Unassembled WGS sequence"/>
</dbReference>
<organism evidence="7 8">
    <name type="scientific">Hirundo rustica rustica</name>
    <dbReference type="NCBI Taxonomy" id="333673"/>
    <lineage>
        <taxon>Eukaryota</taxon>
        <taxon>Metazoa</taxon>
        <taxon>Chordata</taxon>
        <taxon>Craniata</taxon>
        <taxon>Vertebrata</taxon>
        <taxon>Euteleostomi</taxon>
        <taxon>Archelosauria</taxon>
        <taxon>Archosauria</taxon>
        <taxon>Dinosauria</taxon>
        <taxon>Saurischia</taxon>
        <taxon>Theropoda</taxon>
        <taxon>Coelurosauria</taxon>
        <taxon>Aves</taxon>
        <taxon>Neognathae</taxon>
        <taxon>Neoaves</taxon>
        <taxon>Telluraves</taxon>
        <taxon>Australaves</taxon>
        <taxon>Passeriformes</taxon>
        <taxon>Sylvioidea</taxon>
        <taxon>Hirundinidae</taxon>
        <taxon>Hirundo</taxon>
    </lineage>
</organism>
<dbReference type="EMBL" id="QRBI01000126">
    <property type="protein sequence ID" value="RMC04229.1"/>
    <property type="molecule type" value="Genomic_DNA"/>
</dbReference>
<evidence type="ECO:0008006" key="9">
    <source>
        <dbReference type="Google" id="ProtNLM"/>
    </source>
</evidence>
<dbReference type="InterPro" id="IPR043128">
    <property type="entry name" value="Rev_trsase/Diguanyl_cyclase"/>
</dbReference>
<keyword evidence="1" id="KW-0808">Transferase</keyword>
<dbReference type="SUPFAM" id="SSF56672">
    <property type="entry name" value="DNA/RNA polymerases"/>
    <property type="match status" value="1"/>
</dbReference>
<dbReference type="Gene3D" id="3.30.70.270">
    <property type="match status" value="1"/>
</dbReference>
<sequence length="138" mass="15923">MAQWGVKIGILKTPQDFLMAATEERPAQKLNWKTDSPVWVDQWLLAKDKELKALNELVEEQLAKGHIMPTTSPWNSLVFVIRKPGKDKWWLPHDLRKINEAIEDMESLQPGMPSPSMLPQNWNLAVMDIKDCFFPNSL</sequence>
<comment type="caution">
    <text evidence="7">The sequence shown here is derived from an EMBL/GenBank/DDBJ whole genome shotgun (WGS) entry which is preliminary data.</text>
</comment>
<dbReference type="GO" id="GO:0004519">
    <property type="term" value="F:endonuclease activity"/>
    <property type="evidence" value="ECO:0007669"/>
    <property type="project" value="UniProtKB-KW"/>
</dbReference>
<gene>
    <name evidence="7" type="ORF">DUI87_19048</name>
</gene>
<dbReference type="AlphaFoldDB" id="A0A3M0JTU2"/>
<keyword evidence="8" id="KW-1185">Reference proteome</keyword>
<reference evidence="7 8" key="1">
    <citation type="submission" date="2018-07" db="EMBL/GenBank/DDBJ databases">
        <title>A high quality draft genome assembly of the barn swallow (H. rustica rustica).</title>
        <authorList>
            <person name="Formenti G."/>
            <person name="Chiara M."/>
            <person name="Poveda L."/>
            <person name="Francoijs K.-J."/>
            <person name="Bonisoli-Alquati A."/>
            <person name="Canova L."/>
            <person name="Gianfranceschi L."/>
            <person name="Horner D.S."/>
            <person name="Saino N."/>
        </authorList>
    </citation>
    <scope>NUCLEOTIDE SEQUENCE [LARGE SCALE GENOMIC DNA]</scope>
    <source>
        <strain evidence="7">Chelidonia</strain>
        <tissue evidence="7">Blood</tissue>
    </source>
</reference>
<accession>A0A3M0JTU2</accession>